<organism evidence="4 5">
    <name type="scientific">Pseudozyma antarctica</name>
    <name type="common">Yeast</name>
    <name type="synonym">Candida antarctica</name>
    <dbReference type="NCBI Taxonomy" id="84753"/>
    <lineage>
        <taxon>Eukaryota</taxon>
        <taxon>Fungi</taxon>
        <taxon>Dikarya</taxon>
        <taxon>Basidiomycota</taxon>
        <taxon>Ustilaginomycotina</taxon>
        <taxon>Ustilaginomycetes</taxon>
        <taxon>Ustilaginales</taxon>
        <taxon>Ustilaginaceae</taxon>
        <taxon>Moesziomyces</taxon>
    </lineage>
</organism>
<dbReference type="PANTHER" id="PTHR14097">
    <property type="entry name" value="OXIDOREDUCTASE HTATIP2"/>
    <property type="match status" value="1"/>
</dbReference>
<proteinExistence type="inferred from homology"/>
<evidence type="ECO:0000313" key="5">
    <source>
        <dbReference type="Proteomes" id="UP000325008"/>
    </source>
</evidence>
<dbReference type="InterPro" id="IPR016040">
    <property type="entry name" value="NAD(P)-bd_dom"/>
</dbReference>
<gene>
    <name evidence="4" type="ORF">PSANT_01305</name>
</gene>
<evidence type="ECO:0000259" key="3">
    <source>
        <dbReference type="Pfam" id="PF13460"/>
    </source>
</evidence>
<dbReference type="Proteomes" id="UP000325008">
    <property type="component" value="Unassembled WGS sequence"/>
</dbReference>
<dbReference type="OrthoDB" id="430436at2759"/>
<name>A0A5C3FHD1_PSEA2</name>
<reference evidence="4" key="1">
    <citation type="submission" date="2018-03" db="EMBL/GenBank/DDBJ databases">
        <authorList>
            <person name="Guldener U."/>
        </authorList>
    </citation>
    <scope>NUCLEOTIDE SEQUENCE [LARGE SCALE GENOMIC DNA]</scope>
    <source>
        <strain evidence="4">ATCC34888</strain>
    </source>
</reference>
<comment type="caution">
    <text evidence="4">The sequence shown here is derived from an EMBL/GenBank/DDBJ whole genome shotgun (WGS) entry which is preliminary data.</text>
</comment>
<accession>A0A5C3FHD1</accession>
<dbReference type="GO" id="GO:0005741">
    <property type="term" value="C:mitochondrial outer membrane"/>
    <property type="evidence" value="ECO:0007669"/>
    <property type="project" value="UniProtKB-SubCell"/>
</dbReference>
<dbReference type="SUPFAM" id="SSF51735">
    <property type="entry name" value="NAD(P)-binding Rossmann-fold domains"/>
    <property type="match status" value="1"/>
</dbReference>
<comment type="subcellular location">
    <subcellularLocation>
        <location evidence="1">Mitochondrion outer membrane</location>
        <topology evidence="1">Peripheral membrane protein</topology>
    </subcellularLocation>
</comment>
<feature type="domain" description="NAD(P)-binding" evidence="3">
    <location>
        <begin position="19"/>
        <end position="216"/>
    </location>
</feature>
<evidence type="ECO:0000256" key="1">
    <source>
        <dbReference type="ARBA" id="ARBA00004450"/>
    </source>
</evidence>
<dbReference type="Gene3D" id="3.40.50.720">
    <property type="entry name" value="NAD(P)-binding Rossmann-like Domain"/>
    <property type="match status" value="1"/>
</dbReference>
<protein>
    <recommendedName>
        <fullName evidence="3">NAD(P)-binding domain-containing protein</fullName>
    </recommendedName>
</protein>
<keyword evidence="5" id="KW-1185">Reference proteome</keyword>
<sequence length="266" mass="28321">MATTTAVTAVTEATAVILGATGAVGTPLLGQLVSESSPYTRVVSFARREHPAPPSSGKVKFEEVVVDFEKLFQKDVSEQAKFADIKADAVFITMGTTRAAAGSGAAFEKIDRGYVLAAAKALHDPKHPATMVYCSSGSASSASRFPYLKSKGLTEEGLASMYAKTIIIRPGFLQNAQRKESRVLERLSQPLFNLGAKISDSLQADVKDVAAAMVKAAQLGPEKLNDQVLATPLPNNFRLEPEAAGHQIAIVLNNHILQLTRPQQSS</sequence>
<dbReference type="InterPro" id="IPR036291">
    <property type="entry name" value="NAD(P)-bd_dom_sf"/>
</dbReference>
<dbReference type="GO" id="GO:0051170">
    <property type="term" value="P:import into nucleus"/>
    <property type="evidence" value="ECO:0007669"/>
    <property type="project" value="TreeGrafter"/>
</dbReference>
<dbReference type="RefSeq" id="XP_014658760.1">
    <property type="nucleotide sequence ID" value="XM_014803274.1"/>
</dbReference>
<evidence type="ECO:0000313" key="4">
    <source>
        <dbReference type="EMBL" id="SPO43620.1"/>
    </source>
</evidence>
<dbReference type="Pfam" id="PF13460">
    <property type="entry name" value="NAD_binding_10"/>
    <property type="match status" value="1"/>
</dbReference>
<dbReference type="AlphaFoldDB" id="A0A5C3FHD1"/>
<evidence type="ECO:0000256" key="2">
    <source>
        <dbReference type="ARBA" id="ARBA00006617"/>
    </source>
</evidence>
<dbReference type="EMBL" id="OOIQ01000002">
    <property type="protein sequence ID" value="SPO43620.1"/>
    <property type="molecule type" value="Genomic_DNA"/>
</dbReference>
<comment type="similarity">
    <text evidence="2">Belongs to the FMP52 family.</text>
</comment>
<dbReference type="PANTHER" id="PTHR14097:SF7">
    <property type="entry name" value="OXIDOREDUCTASE HTATIP2"/>
    <property type="match status" value="1"/>
</dbReference>